<reference evidence="1" key="1">
    <citation type="submission" date="2023-07" db="EMBL/GenBank/DDBJ databases">
        <title>Sorghum-associated microbial communities from plants grown in Nebraska, USA.</title>
        <authorList>
            <person name="Schachtman D."/>
        </authorList>
    </citation>
    <scope>NUCLEOTIDE SEQUENCE</scope>
    <source>
        <strain evidence="1">2697</strain>
    </source>
</reference>
<gene>
    <name evidence="1" type="ORF">J2X78_001933</name>
</gene>
<accession>A0ACC6KVW1</accession>
<keyword evidence="2" id="KW-1185">Reference proteome</keyword>
<evidence type="ECO:0000313" key="2">
    <source>
        <dbReference type="Proteomes" id="UP001246858"/>
    </source>
</evidence>
<organism evidence="1 2">
    <name type="scientific">Pedobacter africanus</name>
    <dbReference type="NCBI Taxonomy" id="151894"/>
    <lineage>
        <taxon>Bacteria</taxon>
        <taxon>Pseudomonadati</taxon>
        <taxon>Bacteroidota</taxon>
        <taxon>Sphingobacteriia</taxon>
        <taxon>Sphingobacteriales</taxon>
        <taxon>Sphingobacteriaceae</taxon>
        <taxon>Pedobacter</taxon>
    </lineage>
</organism>
<evidence type="ECO:0000313" key="1">
    <source>
        <dbReference type="EMBL" id="MDR6783381.1"/>
    </source>
</evidence>
<name>A0ACC6KVW1_9SPHI</name>
<proteinExistence type="predicted"/>
<protein>
    <submittedName>
        <fullName evidence="1">TonB-linked SusC/RagA family outer membrane protein</fullName>
    </submittedName>
</protein>
<dbReference type="Proteomes" id="UP001246858">
    <property type="component" value="Unassembled WGS sequence"/>
</dbReference>
<sequence length="1210" mass="134525">MYKKYTSKLAGPNGCVQKILLIMRLTTLILITTIMQVSASTFAQQITLSNKNASLRNVLDQISDQSGYEFVFTSSNLKNAKPVTIDVKNKDLSSVLQEIFKTQPLKYEINNKVVVITFADKPTFLDRMIATFIDITITGRVLSSDNQPLPGASVKIKGSNIATRTNENGTFSLSNVNENSILEIAYLGYKTKEIKAAKDLGNIILEISTGELNEVNVVSTGYQTIAKARSAGSVSKPDMNIYNDRVGTLNVIQRLDGLIPGLTVNNAPGADQFQIRGLSTVGSIVNIGGYGVSTTNRSPLFVVDGVPYDDINLINPNDVVDINVLKDATAASIWGARAANGVIVISTKSGQKGASKLKVDYNSFVRIQPRPDLNYFPVLNSKSFIKEAREIFDATLVPWATINGSTSPIVAPHERALYDLSRGLITADQANAKLDSMANISNIGQMSELLYRTAITSNHSLSVGGGTEKYSFYGSFNYTGNKNSGNRPSASNDVYKLNIRQDFRFNKNISLYLVTDITNTIGNSTPYPSFDSKFTPYQLFQDANGNNLDLTWRYMTDERRKAVENAGKINIGYTPLDEPNFGYNKSSGLAMRLNGGMQVNLYKGLRYEGTYNYTRAKNDSRQFEDQRAFNTRREVLSYTTVNATTGQPTYYMPETGGRLQTTNSSRQDWTIRNQLVYNKNWNNLKHQLTALGGNEVQSMMTNNVTELIRGFDDNLYTVRPVDYKTLSAGPLSGVLYPSTGGVSYYYPDTYTSQQIDTRLISFYSNLAYSFLEKYGINASWRIDQSNLFGVNKSAQNKPVYSVGGLWNIHRENWMQELNWINELKVRATYGLTGISPAPGTASSDDILLATAPSGFTVPGGTVYRITSPANRALTWELTKTKNLGVDFRLFNNRISGNFDMYWKKTEGLLDQMLINPFAVAISPTILGNAGELTNRGIELSLTTINIRTTDFLWRTLLNGAYNRNKITKSYNQRSVTTGNAKVTEQNLQGYPAYAMFAYDFIGLDALGDPQIRLNDGSTSKVPFVTKAEDVIFMGTRQPKWSGGFSNFFKYKAIDLQINMVFNLGHVTRKDVNLRYTGTNTSFNNLHADFEKRWKQTGDETKTDVPSFVPTSSVNSSRRSEYYYILGDNNVIDASFIKVRDLTLSYSLPKSLLSKIKCNELRVFGQLGNLMLWKANKEGIDPEFQSANNLGGIRALRIGQNTIAFGLRVSL</sequence>
<dbReference type="EMBL" id="JAVDTF010000001">
    <property type="protein sequence ID" value="MDR6783381.1"/>
    <property type="molecule type" value="Genomic_DNA"/>
</dbReference>
<comment type="caution">
    <text evidence="1">The sequence shown here is derived from an EMBL/GenBank/DDBJ whole genome shotgun (WGS) entry which is preliminary data.</text>
</comment>